<accession>A0A2N7WRT0</accession>
<comment type="caution">
    <text evidence="1">The sequence shown here is derived from an EMBL/GenBank/DDBJ whole genome shotgun (WGS) entry which is preliminary data.</text>
</comment>
<evidence type="ECO:0000313" key="1">
    <source>
        <dbReference type="EMBL" id="PMS32166.1"/>
    </source>
</evidence>
<sequence>MREETDQQQNDLLNGNERDFVRAVRDSIVNANPELGADPALLDRLASAYDEAKRIGLSEDGLLVKFLYLEMEVPGFYRQPVISTWLEKPGAPTDGRFKDLLDVLRKKTEDGRGDR</sequence>
<dbReference type="EMBL" id="PNYC01000023">
    <property type="protein sequence ID" value="PMS32166.1"/>
    <property type="molecule type" value="Genomic_DNA"/>
</dbReference>
<proteinExistence type="predicted"/>
<dbReference type="STRING" id="863227.GCA_000373005_03186"/>
<gene>
    <name evidence="1" type="ORF">C0Z20_27135</name>
</gene>
<dbReference type="OrthoDB" id="6623806at2"/>
<dbReference type="Proteomes" id="UP000235777">
    <property type="component" value="Unassembled WGS sequence"/>
</dbReference>
<evidence type="ECO:0000313" key="2">
    <source>
        <dbReference type="Proteomes" id="UP000235777"/>
    </source>
</evidence>
<reference evidence="1 2" key="1">
    <citation type="submission" date="2018-01" db="EMBL/GenBank/DDBJ databases">
        <title>Whole genome analyses suggest that Burkholderia sensu lato contains two further novel genera in the rhizoxinica-symbiotica group Mycetohabitans gen. nov., and Trinickia gen. nov.: implications for the evolution of diazotrophy and nodulation in the Burkholderiaceae.</title>
        <authorList>
            <person name="Estrada-de los Santos P."/>
            <person name="Palmer M."/>
            <person name="Chavez-Ramirez B."/>
            <person name="Beukes C."/>
            <person name="Steenkamp E.T."/>
            <person name="Hirsch A.M."/>
            <person name="Manyaka P."/>
            <person name="Maluk M."/>
            <person name="Lafos M."/>
            <person name="Crook M."/>
            <person name="Gross E."/>
            <person name="Simon M.F."/>
            <person name="Bueno dos Reis Junior F."/>
            <person name="Poole P.S."/>
            <person name="Venter S.N."/>
            <person name="James E.K."/>
        </authorList>
    </citation>
    <scope>NUCLEOTIDE SEQUENCE [LARGE SCALE GENOMIC DNA]</scope>
    <source>
        <strain evidence="1 2">JPY 581</strain>
    </source>
</reference>
<name>A0A2N7WRT0_9BURK</name>
<organism evidence="1 2">
    <name type="scientific">Trinickia symbiotica</name>
    <dbReference type="NCBI Taxonomy" id="863227"/>
    <lineage>
        <taxon>Bacteria</taxon>
        <taxon>Pseudomonadati</taxon>
        <taxon>Pseudomonadota</taxon>
        <taxon>Betaproteobacteria</taxon>
        <taxon>Burkholderiales</taxon>
        <taxon>Burkholderiaceae</taxon>
        <taxon>Trinickia</taxon>
    </lineage>
</organism>
<keyword evidence="2" id="KW-1185">Reference proteome</keyword>
<protein>
    <submittedName>
        <fullName evidence="1">Uncharacterized protein</fullName>
    </submittedName>
</protein>
<dbReference type="RefSeq" id="WP_018441764.1">
    <property type="nucleotide sequence ID" value="NZ_KB890179.1"/>
</dbReference>
<dbReference type="AlphaFoldDB" id="A0A2N7WRT0"/>